<dbReference type="Gene3D" id="1.10.287.950">
    <property type="entry name" value="Methyl-accepting chemotaxis protein"/>
    <property type="match status" value="1"/>
</dbReference>
<reference evidence="9" key="2">
    <citation type="journal article" date="2016" name="Int. J. Syst. Evol. Microbiol.">
        <title>Caldimicrobium thiodismutans sp. nov., a sulfur-disproportionating bacterium isolated from a hot spring.</title>
        <authorList>
            <person name="Kojima H."/>
            <person name="Umezawa K."/>
            <person name="Fukui M."/>
        </authorList>
    </citation>
    <scope>NUCLEOTIDE SEQUENCE [LARGE SCALE GENOMIC DNA]</scope>
    <source>
        <strain evidence="9">TF1</strain>
    </source>
</reference>
<keyword evidence="5" id="KW-0812">Transmembrane</keyword>
<keyword evidence="1 3" id="KW-0807">Transducer</keyword>
<dbReference type="STRING" id="1653476.THC_1587"/>
<evidence type="ECO:0000256" key="3">
    <source>
        <dbReference type="PROSITE-ProRule" id="PRU00284"/>
    </source>
</evidence>
<dbReference type="EMBL" id="AP014945">
    <property type="protein sequence ID" value="BAU23951.1"/>
    <property type="molecule type" value="Genomic_DNA"/>
</dbReference>
<sequence>MFKTIKGKVLGSFIIVLIMVALFIFILQSINTYQQFKKTLIIGAEGILIQGENIRKNFGNLHEKGIFIHNMEMLKQGALKAKAEGNEARYKEIINDFLNIVPVVQAMRTIKMGEKEGGYFFKTPKENPRNPANTPDEVEKEILKKYKEGTIKGTYVFEGNFRDPQSGKERKAIRIFRPVILTEDCLICHGDPAKSFELWGNKEGKDLTGGPMEGWKAGEIHGAFEIIYFLDSHLNRLYLVIGLLALATFTIMLVALFFVRNFMKRNLEKPLNEVISVTEKIAKGDLSFAFTYDREDELKRLVTSLEDMRQGLINLVKGLLNSFTELLNTTGLMKEKSLQLDESALNLSQITEMVNQKVVDINMKLNEVSHSFEQMNIAIQEITKNVLKTTEMTKEAKTRTDLAHEVVERLAEDSKKIGEIVNLINNIAEATNLLALNASIEAARAGEAGKGFAVVANEVKELAKQTQSATKDIENMIAEVQENIKNSIASIDSIREMVNQINDAANVIASAAEEQTITMGEVNTYLQDTALYTSEIGSSMEELIKSVEALRTISSLNLETAEKLKELADTLRGISEMFKL</sequence>
<reference evidence="8 9" key="1">
    <citation type="journal article" date="2016" name="Int. J. Syst. Evol. Microbiol.">
        <title>Caldimicrobium thiodismutans sp. nov., a sulfur-disproportionating bacterium isolated from a hot spring, and emended description of the genus Caldimicrobium.</title>
        <authorList>
            <person name="Kojima H."/>
            <person name="Umezawa K."/>
            <person name="Fukui M."/>
        </authorList>
    </citation>
    <scope>NUCLEOTIDE SEQUENCE [LARGE SCALE GENOMIC DNA]</scope>
    <source>
        <strain evidence="8 9">TF1</strain>
    </source>
</reference>
<dbReference type="Pfam" id="PF00672">
    <property type="entry name" value="HAMP"/>
    <property type="match status" value="1"/>
</dbReference>
<organism evidence="8 9">
    <name type="scientific">Caldimicrobium thiodismutans</name>
    <dbReference type="NCBI Taxonomy" id="1653476"/>
    <lineage>
        <taxon>Bacteria</taxon>
        <taxon>Pseudomonadati</taxon>
        <taxon>Thermodesulfobacteriota</taxon>
        <taxon>Thermodesulfobacteria</taxon>
        <taxon>Thermodesulfobacteriales</taxon>
        <taxon>Thermodesulfobacteriaceae</taxon>
        <taxon>Caldimicrobium</taxon>
    </lineage>
</organism>
<dbReference type="RefSeq" id="WP_068515814.1">
    <property type="nucleotide sequence ID" value="NZ_AP014945.1"/>
</dbReference>
<dbReference type="SUPFAM" id="SSF58104">
    <property type="entry name" value="Methyl-accepting chemotaxis protein (MCP) signaling domain"/>
    <property type="match status" value="1"/>
</dbReference>
<dbReference type="Proteomes" id="UP000068196">
    <property type="component" value="Chromosome"/>
</dbReference>
<evidence type="ECO:0000259" key="7">
    <source>
        <dbReference type="PROSITE" id="PS50885"/>
    </source>
</evidence>
<keyword evidence="5" id="KW-0472">Membrane</keyword>
<dbReference type="Pfam" id="PF11845">
    <property type="entry name" value="Tll0287-like"/>
    <property type="match status" value="1"/>
</dbReference>
<dbReference type="PROSITE" id="PS50111">
    <property type="entry name" value="CHEMOTAXIS_TRANSDUC_2"/>
    <property type="match status" value="1"/>
</dbReference>
<dbReference type="SMART" id="SM00283">
    <property type="entry name" value="MA"/>
    <property type="match status" value="1"/>
</dbReference>
<feature type="transmembrane region" description="Helical" evidence="5">
    <location>
        <begin position="9"/>
        <end position="30"/>
    </location>
</feature>
<feature type="domain" description="Methyl-accepting transducer" evidence="6">
    <location>
        <begin position="329"/>
        <end position="551"/>
    </location>
</feature>
<dbReference type="PANTHER" id="PTHR32089:SF112">
    <property type="entry name" value="LYSOZYME-LIKE PROTEIN-RELATED"/>
    <property type="match status" value="1"/>
</dbReference>
<dbReference type="OrthoDB" id="9772755at2"/>
<keyword evidence="5" id="KW-1133">Transmembrane helix</keyword>
<evidence type="ECO:0000256" key="1">
    <source>
        <dbReference type="ARBA" id="ARBA00023224"/>
    </source>
</evidence>
<feature type="transmembrane region" description="Helical" evidence="5">
    <location>
        <begin position="237"/>
        <end position="259"/>
    </location>
</feature>
<dbReference type="GO" id="GO:0016020">
    <property type="term" value="C:membrane"/>
    <property type="evidence" value="ECO:0007669"/>
    <property type="project" value="InterPro"/>
</dbReference>
<feature type="coiled-coil region" evidence="4">
    <location>
        <begin position="459"/>
        <end position="514"/>
    </location>
</feature>
<keyword evidence="4" id="KW-0175">Coiled coil</keyword>
<evidence type="ECO:0000259" key="6">
    <source>
        <dbReference type="PROSITE" id="PS50111"/>
    </source>
</evidence>
<dbReference type="GO" id="GO:0007165">
    <property type="term" value="P:signal transduction"/>
    <property type="evidence" value="ECO:0007669"/>
    <property type="project" value="UniProtKB-KW"/>
</dbReference>
<evidence type="ECO:0000256" key="4">
    <source>
        <dbReference type="SAM" id="Coils"/>
    </source>
</evidence>
<dbReference type="Pfam" id="PF00015">
    <property type="entry name" value="MCPsignal"/>
    <property type="match status" value="1"/>
</dbReference>
<proteinExistence type="inferred from homology"/>
<comment type="similarity">
    <text evidence="2">Belongs to the methyl-accepting chemotaxis (MCP) protein family.</text>
</comment>
<dbReference type="PROSITE" id="PS50885">
    <property type="entry name" value="HAMP"/>
    <property type="match status" value="1"/>
</dbReference>
<dbReference type="InterPro" id="IPR021796">
    <property type="entry name" value="Tll0287-like_dom"/>
</dbReference>
<dbReference type="AlphaFoldDB" id="A0A0U5AZM6"/>
<dbReference type="CDD" id="cd11386">
    <property type="entry name" value="MCP_signal"/>
    <property type="match status" value="1"/>
</dbReference>
<evidence type="ECO:0000256" key="5">
    <source>
        <dbReference type="SAM" id="Phobius"/>
    </source>
</evidence>
<evidence type="ECO:0000313" key="8">
    <source>
        <dbReference type="EMBL" id="BAU23951.1"/>
    </source>
</evidence>
<dbReference type="InterPro" id="IPR004089">
    <property type="entry name" value="MCPsignal_dom"/>
</dbReference>
<evidence type="ECO:0000256" key="2">
    <source>
        <dbReference type="ARBA" id="ARBA00029447"/>
    </source>
</evidence>
<keyword evidence="9" id="KW-1185">Reference proteome</keyword>
<dbReference type="KEGG" id="cthi:THC_1587"/>
<evidence type="ECO:0000313" key="9">
    <source>
        <dbReference type="Proteomes" id="UP000068196"/>
    </source>
</evidence>
<dbReference type="PANTHER" id="PTHR32089">
    <property type="entry name" value="METHYL-ACCEPTING CHEMOTAXIS PROTEIN MCPB"/>
    <property type="match status" value="1"/>
</dbReference>
<dbReference type="CDD" id="cd06225">
    <property type="entry name" value="HAMP"/>
    <property type="match status" value="1"/>
</dbReference>
<feature type="domain" description="HAMP" evidence="7">
    <location>
        <begin position="265"/>
        <end position="317"/>
    </location>
</feature>
<dbReference type="InterPro" id="IPR003660">
    <property type="entry name" value="HAMP_dom"/>
</dbReference>
<accession>A0A0U5AZM6</accession>
<name>A0A0U5AZM6_9BACT</name>
<gene>
    <name evidence="8" type="ORF">THC_1587</name>
</gene>
<dbReference type="SMART" id="SM00304">
    <property type="entry name" value="HAMP"/>
    <property type="match status" value="1"/>
</dbReference>
<protein>
    <submittedName>
        <fullName evidence="8">Methyl-accepting chemotaxis protein</fullName>
    </submittedName>
</protein>